<dbReference type="EMBL" id="AVOT02009192">
    <property type="protein sequence ID" value="MBW0487568.1"/>
    <property type="molecule type" value="Genomic_DNA"/>
</dbReference>
<evidence type="ECO:0000256" key="1">
    <source>
        <dbReference type="SAM" id="MobiDB-lite"/>
    </source>
</evidence>
<comment type="caution">
    <text evidence="2">The sequence shown here is derived from an EMBL/GenBank/DDBJ whole genome shotgun (WGS) entry which is preliminary data.</text>
</comment>
<keyword evidence="3" id="KW-1185">Reference proteome</keyword>
<feature type="compositionally biased region" description="Low complexity" evidence="1">
    <location>
        <begin position="14"/>
        <end position="30"/>
    </location>
</feature>
<proteinExistence type="predicted"/>
<dbReference type="Proteomes" id="UP000765509">
    <property type="component" value="Unassembled WGS sequence"/>
</dbReference>
<gene>
    <name evidence="2" type="ORF">O181_027283</name>
</gene>
<feature type="region of interest" description="Disordered" evidence="1">
    <location>
        <begin position="1"/>
        <end position="33"/>
    </location>
</feature>
<organism evidence="2 3">
    <name type="scientific">Austropuccinia psidii MF-1</name>
    <dbReference type="NCBI Taxonomy" id="1389203"/>
    <lineage>
        <taxon>Eukaryota</taxon>
        <taxon>Fungi</taxon>
        <taxon>Dikarya</taxon>
        <taxon>Basidiomycota</taxon>
        <taxon>Pucciniomycotina</taxon>
        <taxon>Pucciniomycetes</taxon>
        <taxon>Pucciniales</taxon>
        <taxon>Sphaerophragmiaceae</taxon>
        <taxon>Austropuccinia</taxon>
    </lineage>
</organism>
<accession>A0A9Q3H0T2</accession>
<protein>
    <submittedName>
        <fullName evidence="2">Uncharacterized protein</fullName>
    </submittedName>
</protein>
<sequence>MTKPLNAVTAQANSQQTPTPPGSTTSTPQPDVAEREFFTDLVEHYEQINDPQAPCRRLRVRNPPSTPLAAGN</sequence>
<evidence type="ECO:0000313" key="3">
    <source>
        <dbReference type="Proteomes" id="UP000765509"/>
    </source>
</evidence>
<feature type="region of interest" description="Disordered" evidence="1">
    <location>
        <begin position="49"/>
        <end position="72"/>
    </location>
</feature>
<evidence type="ECO:0000313" key="2">
    <source>
        <dbReference type="EMBL" id="MBW0487568.1"/>
    </source>
</evidence>
<name>A0A9Q3H0T2_9BASI</name>
<reference evidence="2" key="1">
    <citation type="submission" date="2021-03" db="EMBL/GenBank/DDBJ databases">
        <title>Draft genome sequence of rust myrtle Austropuccinia psidii MF-1, a brazilian biotype.</title>
        <authorList>
            <person name="Quecine M.C."/>
            <person name="Pachon D.M.R."/>
            <person name="Bonatelli M.L."/>
            <person name="Correr F.H."/>
            <person name="Franceschini L.M."/>
            <person name="Leite T.F."/>
            <person name="Margarido G.R.A."/>
            <person name="Almeida C.A."/>
            <person name="Ferrarezi J.A."/>
            <person name="Labate C.A."/>
        </authorList>
    </citation>
    <scope>NUCLEOTIDE SEQUENCE</scope>
    <source>
        <strain evidence="2">MF-1</strain>
    </source>
</reference>
<dbReference type="AlphaFoldDB" id="A0A9Q3H0T2"/>